<dbReference type="Proteomes" id="UP000440694">
    <property type="component" value="Unassembled WGS sequence"/>
</dbReference>
<name>A0A6I3KLM4_9HYPH</name>
<keyword evidence="2" id="KW-0808">Transferase</keyword>
<proteinExistence type="predicted"/>
<evidence type="ECO:0000259" key="1">
    <source>
        <dbReference type="Pfam" id="PF00535"/>
    </source>
</evidence>
<dbReference type="PANTHER" id="PTHR22916">
    <property type="entry name" value="GLYCOSYLTRANSFERASE"/>
    <property type="match status" value="1"/>
</dbReference>
<dbReference type="Pfam" id="PF00535">
    <property type="entry name" value="Glycos_transf_2"/>
    <property type="match status" value="1"/>
</dbReference>
<dbReference type="RefSeq" id="WP_154739055.1">
    <property type="nucleotide sequence ID" value="NZ_WMBQ01000001.1"/>
</dbReference>
<dbReference type="EMBL" id="WMBQ01000001">
    <property type="protein sequence ID" value="MTD94662.1"/>
    <property type="molecule type" value="Genomic_DNA"/>
</dbReference>
<sequence length="251" mass="28137">MKISIITVTRNSERTVADAVDSVNRQTYQNIDHVVIDGASSDATVDIVKRVGHRLSYLSSEPDTGIYDAMNKGLMHADGEIVAFLNSDDFYSSPDVVAVAVERMRQKSLDALFGDVEFVSPKNLSRVTRRYRSDKFTPNQLRFGIMPAHPALFMRRSIYTALNGFKTTYRIAGDFEFIVRAFAEDALKYEYLGRVLVRMRTGGISTGGLRSRLTTNSEILRALKENAIDASYLTLMLRYPAKAAELLARFA</sequence>
<keyword evidence="3" id="KW-1185">Reference proteome</keyword>
<dbReference type="InterPro" id="IPR001173">
    <property type="entry name" value="Glyco_trans_2-like"/>
</dbReference>
<reference evidence="2 3" key="1">
    <citation type="submission" date="2019-11" db="EMBL/GenBank/DDBJ databases">
        <title>Identification of a novel strain.</title>
        <authorList>
            <person name="Xu Q."/>
            <person name="Wang G."/>
        </authorList>
    </citation>
    <scope>NUCLEOTIDE SEQUENCE [LARGE SCALE GENOMIC DNA]</scope>
    <source>
        <strain evidence="3">xq</strain>
    </source>
</reference>
<evidence type="ECO:0000313" key="3">
    <source>
        <dbReference type="Proteomes" id="UP000440694"/>
    </source>
</evidence>
<dbReference type="GO" id="GO:0016758">
    <property type="term" value="F:hexosyltransferase activity"/>
    <property type="evidence" value="ECO:0007669"/>
    <property type="project" value="UniProtKB-ARBA"/>
</dbReference>
<dbReference type="InterPro" id="IPR029044">
    <property type="entry name" value="Nucleotide-diphossugar_trans"/>
</dbReference>
<protein>
    <submittedName>
        <fullName evidence="2">Glycosyltransferase</fullName>
    </submittedName>
</protein>
<dbReference type="SUPFAM" id="SSF53448">
    <property type="entry name" value="Nucleotide-diphospho-sugar transferases"/>
    <property type="match status" value="1"/>
</dbReference>
<feature type="domain" description="Glycosyltransferase 2-like" evidence="1">
    <location>
        <begin position="4"/>
        <end position="156"/>
    </location>
</feature>
<accession>A0A6I3KLM4</accession>
<dbReference type="CDD" id="cd06433">
    <property type="entry name" value="GT_2_WfgS_like"/>
    <property type="match status" value="1"/>
</dbReference>
<dbReference type="PANTHER" id="PTHR22916:SF3">
    <property type="entry name" value="UDP-GLCNAC:BETAGAL BETA-1,3-N-ACETYLGLUCOSAMINYLTRANSFERASE-LIKE PROTEIN 1"/>
    <property type="match status" value="1"/>
</dbReference>
<dbReference type="AlphaFoldDB" id="A0A6I3KLM4"/>
<organism evidence="2 3">
    <name type="scientific">Hyphomicrobium album</name>
    <dbReference type="NCBI Taxonomy" id="2665159"/>
    <lineage>
        <taxon>Bacteria</taxon>
        <taxon>Pseudomonadati</taxon>
        <taxon>Pseudomonadota</taxon>
        <taxon>Alphaproteobacteria</taxon>
        <taxon>Hyphomicrobiales</taxon>
        <taxon>Hyphomicrobiaceae</taxon>
        <taxon>Hyphomicrobium</taxon>
    </lineage>
</organism>
<evidence type="ECO:0000313" key="2">
    <source>
        <dbReference type="EMBL" id="MTD94662.1"/>
    </source>
</evidence>
<comment type="caution">
    <text evidence="2">The sequence shown here is derived from an EMBL/GenBank/DDBJ whole genome shotgun (WGS) entry which is preliminary data.</text>
</comment>
<gene>
    <name evidence="2" type="ORF">GIW81_10000</name>
</gene>
<dbReference type="Gene3D" id="3.90.550.10">
    <property type="entry name" value="Spore Coat Polysaccharide Biosynthesis Protein SpsA, Chain A"/>
    <property type="match status" value="1"/>
</dbReference>